<evidence type="ECO:0000259" key="13">
    <source>
        <dbReference type="PROSITE" id="PS51044"/>
    </source>
</evidence>
<keyword evidence="4" id="KW-0808">Transferase</keyword>
<proteinExistence type="inferred from homology"/>
<dbReference type="SUPFAM" id="SSF57850">
    <property type="entry name" value="RING/U-box"/>
    <property type="match status" value="1"/>
</dbReference>
<reference evidence="14 15" key="1">
    <citation type="submission" date="2015-08" db="EMBL/GenBank/DDBJ databases">
        <title>Next Generation Sequencing and Analysis of the Genome of Puccinia sorghi L Schw, the Causal Agent of Maize Common Rust.</title>
        <authorList>
            <person name="Rochi L."/>
            <person name="Burguener G."/>
            <person name="Darino M."/>
            <person name="Turjanski A."/>
            <person name="Kreff E."/>
            <person name="Dieguez M.J."/>
            <person name="Sacco F."/>
        </authorList>
    </citation>
    <scope>NUCLEOTIDE SEQUENCE [LARGE SCALE GENOMIC DNA]</scope>
    <source>
        <strain evidence="14 15">RO10H11247</strain>
    </source>
</reference>
<dbReference type="InterPro" id="IPR026846">
    <property type="entry name" value="Nse2(Mms21)"/>
</dbReference>
<name>A0A0L6UB58_9BASI</name>
<evidence type="ECO:0000256" key="6">
    <source>
        <dbReference type="ARBA" id="ARBA00022771"/>
    </source>
</evidence>
<dbReference type="AlphaFoldDB" id="A0A0L6UB58"/>
<gene>
    <name evidence="14" type="ORF">VP01_77g3</name>
</gene>
<dbReference type="Pfam" id="PF11789">
    <property type="entry name" value="zf-Nse"/>
    <property type="match status" value="1"/>
</dbReference>
<evidence type="ECO:0000256" key="11">
    <source>
        <dbReference type="SAM" id="MobiDB-lite"/>
    </source>
</evidence>
<feature type="region of interest" description="Disordered" evidence="11">
    <location>
        <begin position="1"/>
        <end position="23"/>
    </location>
</feature>
<keyword evidence="6 10" id="KW-0863">Zinc-finger</keyword>
<dbReference type="GO" id="GO:0008270">
    <property type="term" value="F:zinc ion binding"/>
    <property type="evidence" value="ECO:0007669"/>
    <property type="project" value="UniProtKB-KW"/>
</dbReference>
<dbReference type="OrthoDB" id="26899at2759"/>
<evidence type="ECO:0000259" key="12">
    <source>
        <dbReference type="PROSITE" id="PS50089"/>
    </source>
</evidence>
<evidence type="ECO:0000256" key="5">
    <source>
        <dbReference type="ARBA" id="ARBA00022723"/>
    </source>
</evidence>
<feature type="domain" description="RING-type" evidence="12">
    <location>
        <begin position="255"/>
        <end position="295"/>
    </location>
</feature>
<dbReference type="PANTHER" id="PTHR21330:SF1">
    <property type="entry name" value="E3 SUMO-PROTEIN LIGASE NSE2"/>
    <property type="match status" value="1"/>
</dbReference>
<feature type="domain" description="SP-RING-type" evidence="13">
    <location>
        <begin position="240"/>
        <end position="327"/>
    </location>
</feature>
<dbReference type="Gene3D" id="1.20.120.1010">
    <property type="match status" value="1"/>
</dbReference>
<dbReference type="InterPro" id="IPR001841">
    <property type="entry name" value="Znf_RING"/>
</dbReference>
<feature type="compositionally biased region" description="Basic residues" evidence="11">
    <location>
        <begin position="360"/>
        <end position="372"/>
    </location>
</feature>
<keyword evidence="15" id="KW-1185">Reference proteome</keyword>
<evidence type="ECO:0000256" key="8">
    <source>
        <dbReference type="ARBA" id="ARBA00022833"/>
    </source>
</evidence>
<comment type="subcellular location">
    <subcellularLocation>
        <location evidence="1">Nucleus</location>
    </subcellularLocation>
</comment>
<dbReference type="PROSITE" id="PS50089">
    <property type="entry name" value="ZF_RING_2"/>
    <property type="match status" value="1"/>
</dbReference>
<protein>
    <recommendedName>
        <fullName evidence="16">RING-type domain-containing protein</fullName>
    </recommendedName>
</protein>
<evidence type="ECO:0000256" key="7">
    <source>
        <dbReference type="ARBA" id="ARBA00022786"/>
    </source>
</evidence>
<dbReference type="Proteomes" id="UP000037035">
    <property type="component" value="Unassembled WGS sequence"/>
</dbReference>
<keyword evidence="9" id="KW-0539">Nucleus</keyword>
<dbReference type="InterPro" id="IPR004181">
    <property type="entry name" value="Znf_MIZ"/>
</dbReference>
<evidence type="ECO:0000313" key="15">
    <source>
        <dbReference type="Proteomes" id="UP000037035"/>
    </source>
</evidence>
<dbReference type="GO" id="GO:0005634">
    <property type="term" value="C:nucleus"/>
    <property type="evidence" value="ECO:0007669"/>
    <property type="project" value="UniProtKB-SubCell"/>
</dbReference>
<dbReference type="SMART" id="SM00184">
    <property type="entry name" value="RING"/>
    <property type="match status" value="1"/>
</dbReference>
<dbReference type="PROSITE" id="PS51044">
    <property type="entry name" value="ZF_SP_RING"/>
    <property type="match status" value="1"/>
</dbReference>
<evidence type="ECO:0000256" key="1">
    <source>
        <dbReference type="ARBA" id="ARBA00004123"/>
    </source>
</evidence>
<evidence type="ECO:0000256" key="10">
    <source>
        <dbReference type="PROSITE-ProRule" id="PRU00452"/>
    </source>
</evidence>
<dbReference type="PANTHER" id="PTHR21330">
    <property type="entry name" value="E3 SUMO-PROTEIN LIGASE NSE2"/>
    <property type="match status" value="1"/>
</dbReference>
<dbReference type="UniPathway" id="UPA00886"/>
<dbReference type="VEuPathDB" id="FungiDB:VP01_77g3"/>
<dbReference type="STRING" id="27349.A0A0L6UB58"/>
<sequence length="379" mass="42860">MSQSRRKSNRQAESHPYISTSQSFVLVPRRGTGGTDGVGDNELFDVADEEKEIKKILKLIESDYLHQQLEPQVTEVHLKTAISDSKLEIRQLAQQLESIEILAGDLPEFNNTDIGDQILEDLDQHARDLIEAIQLVEFRQNELEDLRELVHRSSSSSRAIDAHTQLCKKLSDQQLKWDALTLRQKFGQNKRYKAFRDRIWEITGDGGAMPPIKTFLAAGLCYGFNPLQISMPGEEEDESSEDELEIAGGTQNYKCPLCLGYLKVPVVSQVCKHPFCRECFDSYLEQNQAATVACPNSGCSQTISAASVAVDEALAAKVRQYLRRVELREERQIFDDQDHSNADAMDPNAAEEDSKEHLLDRRKHAASQKKRRVIVDDDE</sequence>
<dbReference type="GO" id="GO:0016925">
    <property type="term" value="P:protein sumoylation"/>
    <property type="evidence" value="ECO:0007669"/>
    <property type="project" value="UniProtKB-UniPathway"/>
</dbReference>
<keyword evidence="5" id="KW-0479">Metal-binding</keyword>
<keyword evidence="7" id="KW-0833">Ubl conjugation pathway</keyword>
<evidence type="ECO:0000256" key="4">
    <source>
        <dbReference type="ARBA" id="ARBA00022679"/>
    </source>
</evidence>
<comment type="pathway">
    <text evidence="2">Protein modification; protein sumoylation.</text>
</comment>
<dbReference type="Gene3D" id="3.30.40.10">
    <property type="entry name" value="Zinc/RING finger domain, C3HC4 (zinc finger)"/>
    <property type="match status" value="1"/>
</dbReference>
<dbReference type="GO" id="GO:0030915">
    <property type="term" value="C:Smc5-Smc6 complex"/>
    <property type="evidence" value="ECO:0007669"/>
    <property type="project" value="InterPro"/>
</dbReference>
<evidence type="ECO:0008006" key="16">
    <source>
        <dbReference type="Google" id="ProtNLM"/>
    </source>
</evidence>
<feature type="region of interest" description="Disordered" evidence="11">
    <location>
        <begin position="333"/>
        <end position="379"/>
    </location>
</feature>
<evidence type="ECO:0000256" key="2">
    <source>
        <dbReference type="ARBA" id="ARBA00004718"/>
    </source>
</evidence>
<evidence type="ECO:0000313" key="14">
    <source>
        <dbReference type="EMBL" id="KNZ45789.1"/>
    </source>
</evidence>
<comment type="caution">
    <text evidence="14">The sequence shown here is derived from an EMBL/GenBank/DDBJ whole genome shotgun (WGS) entry which is preliminary data.</text>
</comment>
<evidence type="ECO:0000256" key="9">
    <source>
        <dbReference type="ARBA" id="ARBA00023242"/>
    </source>
</evidence>
<dbReference type="InterPro" id="IPR013083">
    <property type="entry name" value="Znf_RING/FYVE/PHD"/>
</dbReference>
<dbReference type="GO" id="GO:0061665">
    <property type="term" value="F:SUMO ligase activity"/>
    <property type="evidence" value="ECO:0007669"/>
    <property type="project" value="TreeGrafter"/>
</dbReference>
<organism evidence="14 15">
    <name type="scientific">Puccinia sorghi</name>
    <dbReference type="NCBI Taxonomy" id="27349"/>
    <lineage>
        <taxon>Eukaryota</taxon>
        <taxon>Fungi</taxon>
        <taxon>Dikarya</taxon>
        <taxon>Basidiomycota</taxon>
        <taxon>Pucciniomycotina</taxon>
        <taxon>Pucciniomycetes</taxon>
        <taxon>Pucciniales</taxon>
        <taxon>Pucciniaceae</taxon>
        <taxon>Puccinia</taxon>
    </lineage>
</organism>
<dbReference type="GO" id="GO:0000724">
    <property type="term" value="P:double-strand break repair via homologous recombination"/>
    <property type="evidence" value="ECO:0007669"/>
    <property type="project" value="InterPro"/>
</dbReference>
<accession>A0A0L6UB58</accession>
<keyword evidence="8" id="KW-0862">Zinc</keyword>
<evidence type="ECO:0000256" key="3">
    <source>
        <dbReference type="ARBA" id="ARBA00008212"/>
    </source>
</evidence>
<comment type="similarity">
    <text evidence="3">Belongs to the NSE2 family.</text>
</comment>
<dbReference type="EMBL" id="LAVV01013272">
    <property type="protein sequence ID" value="KNZ45789.1"/>
    <property type="molecule type" value="Genomic_DNA"/>
</dbReference>